<organism evidence="10 11">
    <name type="scientific">Tetraparma gracilis</name>
    <dbReference type="NCBI Taxonomy" id="2962635"/>
    <lineage>
        <taxon>Eukaryota</taxon>
        <taxon>Sar</taxon>
        <taxon>Stramenopiles</taxon>
        <taxon>Ochrophyta</taxon>
        <taxon>Bolidophyceae</taxon>
        <taxon>Parmales</taxon>
        <taxon>Triparmaceae</taxon>
        <taxon>Tetraparma</taxon>
    </lineage>
</organism>
<evidence type="ECO:0000256" key="5">
    <source>
        <dbReference type="ARBA" id="ARBA00022692"/>
    </source>
</evidence>
<evidence type="ECO:0000256" key="2">
    <source>
        <dbReference type="ARBA" id="ARBA00004687"/>
    </source>
</evidence>
<dbReference type="PANTHER" id="PTHR12982">
    <property type="entry name" value="PHOSPHATIDYLINOSITOL GLYCAN, CLASS C"/>
    <property type="match status" value="1"/>
</dbReference>
<evidence type="ECO:0000313" key="11">
    <source>
        <dbReference type="Proteomes" id="UP001165060"/>
    </source>
</evidence>
<dbReference type="EMBL" id="BRYB01001103">
    <property type="protein sequence ID" value="GMI42960.1"/>
    <property type="molecule type" value="Genomic_DNA"/>
</dbReference>
<evidence type="ECO:0000256" key="9">
    <source>
        <dbReference type="SAM" id="Phobius"/>
    </source>
</evidence>
<evidence type="ECO:0008006" key="12">
    <source>
        <dbReference type="Google" id="ProtNLM"/>
    </source>
</evidence>
<dbReference type="InterPro" id="IPR009450">
    <property type="entry name" value="Plno_GlcNAc_GPI2"/>
</dbReference>
<evidence type="ECO:0000256" key="7">
    <source>
        <dbReference type="ARBA" id="ARBA00023136"/>
    </source>
</evidence>
<comment type="similarity">
    <text evidence="3">Belongs to the PIGC family.</text>
</comment>
<feature type="transmembrane region" description="Helical" evidence="9">
    <location>
        <begin position="233"/>
        <end position="251"/>
    </location>
</feature>
<keyword evidence="7 9" id="KW-0472">Membrane</keyword>
<sequence>MSPRSPPSDEPASSPSSSSPSSSSPPSSSVPEPASYTSLGSALLIAAQLGRPPLPPPPPVPFLQRLEGCAYLLQQISLVSLLLLLFELLEAEARAMEPATLRALFLLPALPLLCLLPAPLAELLPSLLNAAYLLLCLRGLSPVLSTLTASYASDTIYSLSVASLVLHLAAHDYAARDGGGGPLSQKAGLVATVLLTSRVALAGAGNAACFLFLILAAELFCFSPAVRKRAPPGPSLAAAVFLGGAALGIAAARGSGLLLPCAGMLLTVGGVAPAWEAAMAGRKQVVAGRWDILHLEVKDRY</sequence>
<evidence type="ECO:0000256" key="4">
    <source>
        <dbReference type="ARBA" id="ARBA00022502"/>
    </source>
</evidence>
<name>A0ABQ6N7F2_9STRA</name>
<feature type="transmembrane region" description="Helical" evidence="9">
    <location>
        <begin position="195"/>
        <end position="221"/>
    </location>
</feature>
<keyword evidence="11" id="KW-1185">Reference proteome</keyword>
<evidence type="ECO:0000256" key="1">
    <source>
        <dbReference type="ARBA" id="ARBA00004141"/>
    </source>
</evidence>
<dbReference type="Pfam" id="PF06432">
    <property type="entry name" value="GPI2"/>
    <property type="match status" value="1"/>
</dbReference>
<comment type="pathway">
    <text evidence="2">Glycolipid biosynthesis; glycosylphosphatidylinositol-anchor biosynthesis.</text>
</comment>
<dbReference type="PANTHER" id="PTHR12982:SF0">
    <property type="entry name" value="PHOSPHATIDYLINOSITOL N-ACETYLGLUCOSAMINYLTRANSFERASE SUBUNIT C"/>
    <property type="match status" value="1"/>
</dbReference>
<gene>
    <name evidence="10" type="ORF">TeGR_g13841</name>
</gene>
<keyword evidence="4" id="KW-0337">GPI-anchor biosynthesis</keyword>
<protein>
    <recommendedName>
        <fullName evidence="12">Phosphatidylinositol N-acetylglucosaminyltransferase</fullName>
    </recommendedName>
</protein>
<evidence type="ECO:0000313" key="10">
    <source>
        <dbReference type="EMBL" id="GMI42960.1"/>
    </source>
</evidence>
<evidence type="ECO:0000256" key="8">
    <source>
        <dbReference type="SAM" id="MobiDB-lite"/>
    </source>
</evidence>
<comment type="caution">
    <text evidence="10">The sequence shown here is derived from an EMBL/GenBank/DDBJ whole genome shotgun (WGS) entry which is preliminary data.</text>
</comment>
<dbReference type="Proteomes" id="UP001165060">
    <property type="component" value="Unassembled WGS sequence"/>
</dbReference>
<accession>A0ABQ6N7F2</accession>
<evidence type="ECO:0000256" key="3">
    <source>
        <dbReference type="ARBA" id="ARBA00008321"/>
    </source>
</evidence>
<comment type="subcellular location">
    <subcellularLocation>
        <location evidence="1">Membrane</location>
        <topology evidence="1">Multi-pass membrane protein</topology>
    </subcellularLocation>
</comment>
<evidence type="ECO:0000256" key="6">
    <source>
        <dbReference type="ARBA" id="ARBA00022989"/>
    </source>
</evidence>
<proteinExistence type="inferred from homology"/>
<feature type="compositionally biased region" description="Low complexity" evidence="8">
    <location>
        <begin position="10"/>
        <end position="35"/>
    </location>
</feature>
<feature type="transmembrane region" description="Helical" evidence="9">
    <location>
        <begin position="257"/>
        <end position="275"/>
    </location>
</feature>
<keyword evidence="6 9" id="KW-1133">Transmembrane helix</keyword>
<reference evidence="10 11" key="1">
    <citation type="journal article" date="2023" name="Commun. Biol.">
        <title>Genome analysis of Parmales, the sister group of diatoms, reveals the evolutionary specialization of diatoms from phago-mixotrophs to photoautotrophs.</title>
        <authorList>
            <person name="Ban H."/>
            <person name="Sato S."/>
            <person name="Yoshikawa S."/>
            <person name="Yamada K."/>
            <person name="Nakamura Y."/>
            <person name="Ichinomiya M."/>
            <person name="Sato N."/>
            <person name="Blanc-Mathieu R."/>
            <person name="Endo H."/>
            <person name="Kuwata A."/>
            <person name="Ogata H."/>
        </authorList>
    </citation>
    <scope>NUCLEOTIDE SEQUENCE [LARGE SCALE GENOMIC DNA]</scope>
</reference>
<keyword evidence="5 9" id="KW-0812">Transmembrane</keyword>
<feature type="region of interest" description="Disordered" evidence="8">
    <location>
        <begin position="1"/>
        <end position="35"/>
    </location>
</feature>